<reference evidence="1 2" key="1">
    <citation type="submission" date="2024-10" db="EMBL/GenBank/DDBJ databases">
        <title>Updated reference genomes for cyclostephanoid diatoms.</title>
        <authorList>
            <person name="Roberts W.R."/>
            <person name="Alverson A.J."/>
        </authorList>
    </citation>
    <scope>NUCLEOTIDE SEQUENCE [LARGE SCALE GENOMIC DNA]</scope>
    <source>
        <strain evidence="1 2">AJA232-27</strain>
    </source>
</reference>
<name>A0ABD3M165_9STRA</name>
<evidence type="ECO:0000313" key="2">
    <source>
        <dbReference type="Proteomes" id="UP001530293"/>
    </source>
</evidence>
<gene>
    <name evidence="1" type="ORF">ACHAWU_000352</name>
</gene>
<accession>A0ABD3M165</accession>
<proteinExistence type="predicted"/>
<comment type="caution">
    <text evidence="1">The sequence shown here is derived from an EMBL/GenBank/DDBJ whole genome shotgun (WGS) entry which is preliminary data.</text>
</comment>
<dbReference type="EMBL" id="JALLBG020000254">
    <property type="protein sequence ID" value="KAL3757711.1"/>
    <property type="molecule type" value="Genomic_DNA"/>
</dbReference>
<sequence length="453" mass="50401">MMSVQPRSHDDLFDIILAHQYRLSLKKPPRQSFFRVVAVVYFSRILDGIRRDNERHHVVGTNDEPHSIAGSICAERAALMQLRFIPDLDEITKIVIVTDSVDAISPGMLCREFMASHDRIPWGVPIVLGRSVCRKCGFTVSGKECGDANGCFDSLENDCTMRDVNSNLFAHCSTEENDCSSPHDFLGCKVTLRDLFPYPSVYSRFTSHEAKKFGENFAQWGESKSAKSTMSSSVETTFDVTVQPRESRHDVDFGLCGTPRDRDHSTNTTLRISCQLTPSHRRKQLMHLASEVIVMESRNKHNIHHIQYGAAVLFNDGTVATATHKSALEYGCTLDAVGQLASIIDMKAIQISEDGTSCRPILLVQCDQFGIAHAPFAQGRAFLTERGYGDCKVLIHQHVNVDEGQDCTKFMNGDSAETTDSYDINLQLLEVEANDLAPSPPDFSGSLIINNHI</sequence>
<protein>
    <submittedName>
        <fullName evidence="1">Uncharacterized protein</fullName>
    </submittedName>
</protein>
<dbReference type="InterPro" id="IPR016193">
    <property type="entry name" value="Cytidine_deaminase-like"/>
</dbReference>
<dbReference type="Proteomes" id="UP001530293">
    <property type="component" value="Unassembled WGS sequence"/>
</dbReference>
<organism evidence="1 2">
    <name type="scientific">Discostella pseudostelligera</name>
    <dbReference type="NCBI Taxonomy" id="259834"/>
    <lineage>
        <taxon>Eukaryota</taxon>
        <taxon>Sar</taxon>
        <taxon>Stramenopiles</taxon>
        <taxon>Ochrophyta</taxon>
        <taxon>Bacillariophyta</taxon>
        <taxon>Coscinodiscophyceae</taxon>
        <taxon>Thalassiosirophycidae</taxon>
        <taxon>Stephanodiscales</taxon>
        <taxon>Stephanodiscaceae</taxon>
        <taxon>Discostella</taxon>
    </lineage>
</organism>
<dbReference type="Gene3D" id="3.40.140.10">
    <property type="entry name" value="Cytidine Deaminase, domain 2"/>
    <property type="match status" value="1"/>
</dbReference>
<dbReference type="AlphaFoldDB" id="A0ABD3M165"/>
<dbReference type="SUPFAM" id="SSF53927">
    <property type="entry name" value="Cytidine deaminase-like"/>
    <property type="match status" value="1"/>
</dbReference>
<keyword evidence="2" id="KW-1185">Reference proteome</keyword>
<evidence type="ECO:0000313" key="1">
    <source>
        <dbReference type="EMBL" id="KAL3757711.1"/>
    </source>
</evidence>